<comment type="caution">
    <text evidence="4">The sequence shown here is derived from an EMBL/GenBank/DDBJ whole genome shotgun (WGS) entry which is preliminary data.</text>
</comment>
<evidence type="ECO:0000313" key="5">
    <source>
        <dbReference type="Proteomes" id="UP000469185"/>
    </source>
</evidence>
<dbReference type="RefSeq" id="WP_163818551.1">
    <property type="nucleotide sequence ID" value="NZ_JAAGOB010000005.1"/>
</dbReference>
<dbReference type="CDD" id="cd06170">
    <property type="entry name" value="LuxR_C_like"/>
    <property type="match status" value="1"/>
</dbReference>
<dbReference type="PANTHER" id="PTHR16305:SF35">
    <property type="entry name" value="TRANSCRIPTIONAL ACTIVATOR DOMAIN"/>
    <property type="match status" value="1"/>
</dbReference>
<protein>
    <submittedName>
        <fullName evidence="4">Helix-turn-helix transcriptional regulator</fullName>
    </submittedName>
</protein>
<sequence>MLYGRSAEKTRIDRMLTEATDGHSSALVFRGEPGIGKSTLLEYAREQASRSEVPVLSGVGVEAEIELPYGALHLILRPALGDLDAVPAPQADALRGAFGLAGSRAADRFLVGLATLTLLAEHAGGGPLLCLIDDAQWLDHSSLSAMCFAARRLGAEGIVMLFAARADDTALPAFGLPEMEVGGLGREESLAFLDEFVPGLAPQLQDRIVAETAGNPLALRELPAALTPEQRAGWLAPEASPAGDNPVPSRVQETYQARVRALPDTTRYLLLVLATEDTGELTVVLDAARRLGAGIPDLERAEADNLVDVVGARLMFRHPLIRSATHHAASAAQRLAVHRALAETFEAASAADRAAWHRAAASTEPDEAVASALERSAEHARSRGGYAAVAAAYQRAAELTPDPAQRVRRLASAARAAADAGRPDRAAKLADLAEPDAAAPRVLADLVQVRSAIAHEQDRPHLAVELAWAASAIAEDDPGLAAVMLLDAVTAAWASANHADVAAVARLAAVPSPDPFLARTSAAIVHLTTGGLKHGVPYLRELLAEFAHNPGRSIWQRSSIQWWFHWLADPDAGYEEAAALERECRAQGAIGLLPRALMYLARAELIRGRLRAARSAADEGLRIAQDTDQPHFAGHLSGLLACVAAIVGDGELTRPLAGEILDEGLTERGVECLYALNILDLGSGRHESVLERLDRLGVGPAREVAMGHFASLPDYVEAAARAGAPELAAEASATYGEWAEATERPWAMAVALRCRAILADGDDARELYEAAAELHARDGQPFERARTELLFGSWLRRRLFRNDARPHLRVAHEIFDQLGAAEWLRRTAAELRAAGEASETPERGPDVLDRLTPQELQVARLAADGLSNRDIAAQLFLSPRTVGYHLYKAYPKLGVTSRHELARMDLG</sequence>
<dbReference type="InterPro" id="IPR027417">
    <property type="entry name" value="P-loop_NTPase"/>
</dbReference>
<dbReference type="SUPFAM" id="SSF52540">
    <property type="entry name" value="P-loop containing nucleoside triphosphate hydrolases"/>
    <property type="match status" value="1"/>
</dbReference>
<dbReference type="InterPro" id="IPR041664">
    <property type="entry name" value="AAA_16"/>
</dbReference>
<dbReference type="SUPFAM" id="SSF46894">
    <property type="entry name" value="C-terminal effector domain of the bipartite response regulators"/>
    <property type="match status" value="1"/>
</dbReference>
<dbReference type="PRINTS" id="PR00038">
    <property type="entry name" value="HTHLUXR"/>
</dbReference>
<dbReference type="GO" id="GO:0005737">
    <property type="term" value="C:cytoplasm"/>
    <property type="evidence" value="ECO:0007669"/>
    <property type="project" value="TreeGrafter"/>
</dbReference>
<dbReference type="InterPro" id="IPR000792">
    <property type="entry name" value="Tscrpt_reg_LuxR_C"/>
</dbReference>
<organism evidence="4 5">
    <name type="scientific">Phytoactinopolyspora alkaliphila</name>
    <dbReference type="NCBI Taxonomy" id="1783498"/>
    <lineage>
        <taxon>Bacteria</taxon>
        <taxon>Bacillati</taxon>
        <taxon>Actinomycetota</taxon>
        <taxon>Actinomycetes</taxon>
        <taxon>Jiangellales</taxon>
        <taxon>Jiangellaceae</taxon>
        <taxon>Phytoactinopolyspora</taxon>
    </lineage>
</organism>
<dbReference type="GO" id="GO:0004016">
    <property type="term" value="F:adenylate cyclase activity"/>
    <property type="evidence" value="ECO:0007669"/>
    <property type="project" value="TreeGrafter"/>
</dbReference>
<keyword evidence="2" id="KW-0067">ATP-binding</keyword>
<dbReference type="EMBL" id="JAAGOB010000005">
    <property type="protein sequence ID" value="NED95767.1"/>
    <property type="molecule type" value="Genomic_DNA"/>
</dbReference>
<dbReference type="Gene3D" id="1.10.10.10">
    <property type="entry name" value="Winged helix-like DNA-binding domain superfamily/Winged helix DNA-binding domain"/>
    <property type="match status" value="1"/>
</dbReference>
<keyword evidence="5" id="KW-1185">Reference proteome</keyword>
<accession>A0A6N9YLH5</accession>
<dbReference type="PANTHER" id="PTHR16305">
    <property type="entry name" value="TESTICULAR SOLUBLE ADENYLYL CYCLASE"/>
    <property type="match status" value="1"/>
</dbReference>
<dbReference type="PROSITE" id="PS50043">
    <property type="entry name" value="HTH_LUXR_2"/>
    <property type="match status" value="1"/>
</dbReference>
<feature type="domain" description="HTH luxR-type" evidence="3">
    <location>
        <begin position="844"/>
        <end position="907"/>
    </location>
</feature>
<keyword evidence="1" id="KW-0547">Nucleotide-binding</keyword>
<evidence type="ECO:0000256" key="2">
    <source>
        <dbReference type="ARBA" id="ARBA00022840"/>
    </source>
</evidence>
<name>A0A6N9YLH5_9ACTN</name>
<reference evidence="4 5" key="1">
    <citation type="submission" date="2020-02" db="EMBL/GenBank/DDBJ databases">
        <authorList>
            <person name="Li X.-J."/>
            <person name="Feng X.-M."/>
        </authorList>
    </citation>
    <scope>NUCLEOTIDE SEQUENCE [LARGE SCALE GENOMIC DNA]</scope>
    <source>
        <strain evidence="4 5">CGMCC 4.7225</strain>
    </source>
</reference>
<dbReference type="Pfam" id="PF13191">
    <property type="entry name" value="AAA_16"/>
    <property type="match status" value="1"/>
</dbReference>
<dbReference type="Proteomes" id="UP000469185">
    <property type="component" value="Unassembled WGS sequence"/>
</dbReference>
<evidence type="ECO:0000259" key="3">
    <source>
        <dbReference type="PROSITE" id="PS50043"/>
    </source>
</evidence>
<dbReference type="SMART" id="SM00421">
    <property type="entry name" value="HTH_LUXR"/>
    <property type="match status" value="1"/>
</dbReference>
<dbReference type="InterPro" id="IPR016032">
    <property type="entry name" value="Sig_transdc_resp-reg_C-effctor"/>
</dbReference>
<evidence type="ECO:0000313" key="4">
    <source>
        <dbReference type="EMBL" id="NED95767.1"/>
    </source>
</evidence>
<dbReference type="GO" id="GO:0006355">
    <property type="term" value="P:regulation of DNA-templated transcription"/>
    <property type="evidence" value="ECO:0007669"/>
    <property type="project" value="InterPro"/>
</dbReference>
<dbReference type="GO" id="GO:0005524">
    <property type="term" value="F:ATP binding"/>
    <property type="evidence" value="ECO:0007669"/>
    <property type="project" value="UniProtKB-KW"/>
</dbReference>
<gene>
    <name evidence="4" type="ORF">G1H11_10625</name>
</gene>
<dbReference type="GO" id="GO:0003677">
    <property type="term" value="F:DNA binding"/>
    <property type="evidence" value="ECO:0007669"/>
    <property type="project" value="InterPro"/>
</dbReference>
<evidence type="ECO:0000256" key="1">
    <source>
        <dbReference type="ARBA" id="ARBA00022741"/>
    </source>
</evidence>
<dbReference type="InterPro" id="IPR036388">
    <property type="entry name" value="WH-like_DNA-bd_sf"/>
</dbReference>
<dbReference type="Pfam" id="PF00196">
    <property type="entry name" value="GerE"/>
    <property type="match status" value="1"/>
</dbReference>
<dbReference type="AlphaFoldDB" id="A0A6N9YLH5"/>
<proteinExistence type="predicted"/>